<reference evidence="2 3" key="1">
    <citation type="submission" date="2018-05" db="EMBL/GenBank/DDBJ databases">
        <title>Kangiella spongicola genome sequence.</title>
        <authorList>
            <person name="Maclea K.S."/>
            <person name="Goen A.E."/>
            <person name="Kelley C."/>
            <person name="Underriner A."/>
            <person name="Silverwood T."/>
            <person name="Trachtenberg A.M."/>
        </authorList>
    </citation>
    <scope>NUCLEOTIDE SEQUENCE [LARGE SCALE GENOMIC DNA]</scope>
    <source>
        <strain evidence="2 3">ATCC BAA-2076</strain>
    </source>
</reference>
<evidence type="ECO:0000256" key="1">
    <source>
        <dbReference type="SAM" id="Phobius"/>
    </source>
</evidence>
<dbReference type="Proteomes" id="UP000247689">
    <property type="component" value="Unassembled WGS sequence"/>
</dbReference>
<proteinExistence type="predicted"/>
<keyword evidence="1" id="KW-0812">Transmembrane</keyword>
<name>A0A318D3I9_9GAMM</name>
<evidence type="ECO:0000313" key="2">
    <source>
        <dbReference type="EMBL" id="PXF62405.1"/>
    </source>
</evidence>
<keyword evidence="1" id="KW-0472">Membrane</keyword>
<dbReference type="EMBL" id="QICH01000004">
    <property type="protein sequence ID" value="PXF62405.1"/>
    <property type="molecule type" value="Genomic_DNA"/>
</dbReference>
<keyword evidence="1" id="KW-1133">Transmembrane helix</keyword>
<keyword evidence="3" id="KW-1185">Reference proteome</keyword>
<feature type="transmembrane region" description="Helical" evidence="1">
    <location>
        <begin position="122"/>
        <end position="140"/>
    </location>
</feature>
<comment type="caution">
    <text evidence="2">The sequence shown here is derived from an EMBL/GenBank/DDBJ whole genome shotgun (WGS) entry which is preliminary data.</text>
</comment>
<dbReference type="OrthoDB" id="6197729at2"/>
<dbReference type="AlphaFoldDB" id="A0A318D3I9"/>
<evidence type="ECO:0000313" key="3">
    <source>
        <dbReference type="Proteomes" id="UP000247689"/>
    </source>
</evidence>
<accession>A0A318D3I9</accession>
<feature type="transmembrane region" description="Helical" evidence="1">
    <location>
        <begin position="7"/>
        <end position="26"/>
    </location>
</feature>
<evidence type="ECO:0008006" key="4">
    <source>
        <dbReference type="Google" id="ProtNLM"/>
    </source>
</evidence>
<organism evidence="2 3">
    <name type="scientific">Kangiella spongicola</name>
    <dbReference type="NCBI Taxonomy" id="796379"/>
    <lineage>
        <taxon>Bacteria</taxon>
        <taxon>Pseudomonadati</taxon>
        <taxon>Pseudomonadota</taxon>
        <taxon>Gammaproteobacteria</taxon>
        <taxon>Kangiellales</taxon>
        <taxon>Kangiellaceae</taxon>
        <taxon>Kangiella</taxon>
    </lineage>
</organism>
<gene>
    <name evidence="2" type="ORF">DL796_11405</name>
</gene>
<feature type="transmembrane region" description="Helical" evidence="1">
    <location>
        <begin position="70"/>
        <end position="86"/>
    </location>
</feature>
<sequence>MKLRYCVWFLIIITLLVAGGIIYLQGGKELVAKTWLQAEMPLIYKSLMQLAHSTPNLYRSGWVEHHLTDIMWSSSFAMVICGIWVKQFTLLKLLPLGITCAIFYEVLQLVGLAGGTFDEWDLIYSFCAGGVATLFTHWLLRGKPIRE</sequence>
<dbReference type="RefSeq" id="WP_110201838.1">
    <property type="nucleotide sequence ID" value="NZ_QICH01000004.1"/>
</dbReference>
<protein>
    <recommendedName>
        <fullName evidence="4">VanZ-like domain-containing protein</fullName>
    </recommendedName>
</protein>
<feature type="transmembrane region" description="Helical" evidence="1">
    <location>
        <begin position="93"/>
        <end position="116"/>
    </location>
</feature>